<dbReference type="PANTHER" id="PTHR37422">
    <property type="entry name" value="TEICHURONIC ACID BIOSYNTHESIS PROTEIN TUAE"/>
    <property type="match status" value="1"/>
</dbReference>
<dbReference type="RefSeq" id="WP_162369242.1">
    <property type="nucleotide sequence ID" value="NZ_JAAEEH010000003.1"/>
</dbReference>
<keyword evidence="2 5" id="KW-0812">Transmembrane</keyword>
<name>A0A7X5KN80_9FIRM</name>
<accession>A0A7X5KN80</accession>
<dbReference type="InterPro" id="IPR007016">
    <property type="entry name" value="O-antigen_ligase-rel_domated"/>
</dbReference>
<comment type="caution">
    <text evidence="7">The sequence shown here is derived from an EMBL/GenBank/DDBJ whole genome shotgun (WGS) entry which is preliminary data.</text>
</comment>
<feature type="domain" description="O-antigen ligase-related" evidence="6">
    <location>
        <begin position="297"/>
        <end position="429"/>
    </location>
</feature>
<dbReference type="GO" id="GO:0016020">
    <property type="term" value="C:membrane"/>
    <property type="evidence" value="ECO:0007669"/>
    <property type="project" value="UniProtKB-SubCell"/>
</dbReference>
<organism evidence="7 8">
    <name type="scientific">Anaerotalea alkaliphila</name>
    <dbReference type="NCBI Taxonomy" id="2662126"/>
    <lineage>
        <taxon>Bacteria</taxon>
        <taxon>Bacillati</taxon>
        <taxon>Bacillota</taxon>
        <taxon>Clostridia</taxon>
        <taxon>Eubacteriales</taxon>
        <taxon>Anaerotalea</taxon>
    </lineage>
</organism>
<dbReference type="EMBL" id="JAAEEH010000003">
    <property type="protein sequence ID" value="NDL66512.1"/>
    <property type="molecule type" value="Genomic_DNA"/>
</dbReference>
<feature type="transmembrane region" description="Helical" evidence="5">
    <location>
        <begin position="159"/>
        <end position="177"/>
    </location>
</feature>
<feature type="transmembrane region" description="Helical" evidence="5">
    <location>
        <begin position="183"/>
        <end position="203"/>
    </location>
</feature>
<feature type="transmembrane region" description="Helical" evidence="5">
    <location>
        <begin position="215"/>
        <end position="236"/>
    </location>
</feature>
<gene>
    <name evidence="7" type="ORF">GXN74_01955</name>
</gene>
<feature type="transmembrane region" description="Helical" evidence="5">
    <location>
        <begin position="265"/>
        <end position="283"/>
    </location>
</feature>
<keyword evidence="8" id="KW-1185">Reference proteome</keyword>
<evidence type="ECO:0000259" key="6">
    <source>
        <dbReference type="Pfam" id="PF04932"/>
    </source>
</evidence>
<feature type="transmembrane region" description="Helical" evidence="5">
    <location>
        <begin position="412"/>
        <end position="434"/>
    </location>
</feature>
<feature type="transmembrane region" description="Helical" evidence="5">
    <location>
        <begin position="122"/>
        <end position="147"/>
    </location>
</feature>
<evidence type="ECO:0000256" key="5">
    <source>
        <dbReference type="SAM" id="Phobius"/>
    </source>
</evidence>
<protein>
    <recommendedName>
        <fullName evidence="6">O-antigen ligase-related domain-containing protein</fullName>
    </recommendedName>
</protein>
<evidence type="ECO:0000313" key="8">
    <source>
        <dbReference type="Proteomes" id="UP000461585"/>
    </source>
</evidence>
<evidence type="ECO:0000256" key="2">
    <source>
        <dbReference type="ARBA" id="ARBA00022692"/>
    </source>
</evidence>
<keyword evidence="4 5" id="KW-0472">Membrane</keyword>
<dbReference type="AlphaFoldDB" id="A0A7X5KN80"/>
<keyword evidence="3 5" id="KW-1133">Transmembrane helix</keyword>
<comment type="subcellular location">
    <subcellularLocation>
        <location evidence="1">Membrane</location>
        <topology evidence="1">Multi-pass membrane protein</topology>
    </subcellularLocation>
</comment>
<evidence type="ECO:0000256" key="3">
    <source>
        <dbReference type="ARBA" id="ARBA00022989"/>
    </source>
</evidence>
<evidence type="ECO:0000256" key="1">
    <source>
        <dbReference type="ARBA" id="ARBA00004141"/>
    </source>
</evidence>
<dbReference type="InterPro" id="IPR051533">
    <property type="entry name" value="WaaL-like"/>
</dbReference>
<feature type="transmembrane region" description="Helical" evidence="5">
    <location>
        <begin position="454"/>
        <end position="471"/>
    </location>
</feature>
<evidence type="ECO:0000256" key="4">
    <source>
        <dbReference type="ARBA" id="ARBA00023136"/>
    </source>
</evidence>
<reference evidence="7 8" key="1">
    <citation type="submission" date="2020-01" db="EMBL/GenBank/DDBJ databases">
        <title>Anaeroalcalibacter tamaniensis gen. nov., sp. nov., moderately halophilic strictly anaerobic fermenter bacterium from mud volcano of Taman peninsula.</title>
        <authorList>
            <person name="Frolova A."/>
            <person name="Merkel A.Y."/>
            <person name="Slobodkin A.I."/>
        </authorList>
    </citation>
    <scope>NUCLEOTIDE SEQUENCE [LARGE SCALE GENOMIC DNA]</scope>
    <source>
        <strain evidence="7 8">F-3ap</strain>
    </source>
</reference>
<evidence type="ECO:0000313" key="7">
    <source>
        <dbReference type="EMBL" id="NDL66512.1"/>
    </source>
</evidence>
<feature type="transmembrane region" description="Helical" evidence="5">
    <location>
        <begin position="290"/>
        <end position="306"/>
    </location>
</feature>
<dbReference type="PANTHER" id="PTHR37422:SF13">
    <property type="entry name" value="LIPOPOLYSACCHARIDE BIOSYNTHESIS PROTEIN PA4999-RELATED"/>
    <property type="match status" value="1"/>
</dbReference>
<proteinExistence type="predicted"/>
<sequence>MNALIRKIEASFLYRTVLLVVQKSQESMVFKVREQAPKDPLREYHRQMLLFHWAVLLGGWLDRVLDKLVRSVAESWIFGTVRKSFRWLGSLLAVSWTGRILGKWKPVYLVGTYVYVDHLVRTFLGGTILASTWDELLLVAFFGILLYRRFFLKQPWRFSDLDLPILLFLLTGVFLLFVNSPDFAIGVEGFRAVFQYVFWYFLVLQLVDSRETAKGMVWVLVAGAGLLGMHGIYQYATGAPMLGNWVDSTETITTRAYSIVRSPNSLGSLFVLYLPVGFGLFLGEKHVLKKLAALVLTAAMGFGLLFTFTRGAWITAFAGLLVVVLFLGKRLVLPILAVLGAALANLDTLYRRIAYLFTPEYQMKSSQGGRIYRWQTTLEEWSSSKLFGLGLGRYGGATALKNKLSPFYTDNYYMKTLAEMGIVGLTAFVLLMLVLLGRCHRYLRGVSDTSVRRILYGIYGGMVGVVLHNGVENIFENPFMVTYFWANAALLVAYSKHAQGVEQDE</sequence>
<dbReference type="Proteomes" id="UP000461585">
    <property type="component" value="Unassembled WGS sequence"/>
</dbReference>
<dbReference type="Pfam" id="PF04932">
    <property type="entry name" value="Wzy_C"/>
    <property type="match status" value="1"/>
</dbReference>